<evidence type="ECO:0000313" key="7">
    <source>
        <dbReference type="Proteomes" id="UP000005546"/>
    </source>
</evidence>
<accession>F3QQ34</accession>
<gene>
    <name evidence="6" type="ORF">HMPREF9442_00271</name>
</gene>
<dbReference type="InterPro" id="IPR050397">
    <property type="entry name" value="Env_Response_Regulators"/>
</dbReference>
<dbReference type="GO" id="GO:0003677">
    <property type="term" value="F:DNA binding"/>
    <property type="evidence" value="ECO:0007669"/>
    <property type="project" value="UniProtKB-KW"/>
</dbReference>
<evidence type="ECO:0000259" key="5">
    <source>
        <dbReference type="PROSITE" id="PS51063"/>
    </source>
</evidence>
<dbReference type="eggNOG" id="COG0664">
    <property type="taxonomic scope" value="Bacteria"/>
</dbReference>
<feature type="domain" description="HTH crp-type" evidence="5">
    <location>
        <begin position="152"/>
        <end position="224"/>
    </location>
</feature>
<dbReference type="PROSITE" id="PS50042">
    <property type="entry name" value="CNMP_BINDING_3"/>
    <property type="match status" value="1"/>
</dbReference>
<evidence type="ECO:0000256" key="2">
    <source>
        <dbReference type="ARBA" id="ARBA00023125"/>
    </source>
</evidence>
<proteinExistence type="predicted"/>
<dbReference type="RefSeq" id="WP_008624402.1">
    <property type="nucleotide sequence ID" value="NZ_GL883812.1"/>
</dbReference>
<dbReference type="InterPro" id="IPR014710">
    <property type="entry name" value="RmlC-like_jellyroll"/>
</dbReference>
<keyword evidence="1" id="KW-0805">Transcription regulation</keyword>
<dbReference type="Pfam" id="PF13545">
    <property type="entry name" value="HTH_Crp_2"/>
    <property type="match status" value="1"/>
</dbReference>
<dbReference type="GeneID" id="98397069"/>
<dbReference type="InterPro" id="IPR012318">
    <property type="entry name" value="HTH_CRP"/>
</dbReference>
<dbReference type="SUPFAM" id="SSF46785">
    <property type="entry name" value="Winged helix' DNA-binding domain"/>
    <property type="match status" value="1"/>
</dbReference>
<evidence type="ECO:0000259" key="4">
    <source>
        <dbReference type="PROSITE" id="PS50042"/>
    </source>
</evidence>
<dbReference type="SMART" id="SM00419">
    <property type="entry name" value="HTH_CRP"/>
    <property type="match status" value="1"/>
</dbReference>
<feature type="domain" description="Cyclic nucleotide-binding" evidence="4">
    <location>
        <begin position="18"/>
        <end position="127"/>
    </location>
</feature>
<sequence length="233" mass="26355">MVKQDMDKEEVLEKISDLCKPLTPGQREYLTENLTVYTFRKNEAIYSEGEFPTQLMCLLSGKVKIFKNGVSGRNQIIRVIKPVEYFAYRAYFAHQEFLTAAAAFEASTIAMIPMSTITKLVSSNNDLAWFFIKQLSVDLGIADERTVNLTQKHIRGRLAESILFLKESYGLEEDGCTLSIYLSREDLASLSNMTTSNAIRTLTNFASEKIIAIDGRKIKIISEDRLEKISKIG</sequence>
<dbReference type="PROSITE" id="PS51063">
    <property type="entry name" value="HTH_CRP_2"/>
    <property type="match status" value="1"/>
</dbReference>
<dbReference type="InterPro" id="IPR000595">
    <property type="entry name" value="cNMP-bd_dom"/>
</dbReference>
<dbReference type="Gene3D" id="1.10.10.10">
    <property type="entry name" value="Winged helix-like DNA-binding domain superfamily/Winged helix DNA-binding domain"/>
    <property type="match status" value="1"/>
</dbReference>
<dbReference type="EMBL" id="AFBR01000008">
    <property type="protein sequence ID" value="EGG57325.1"/>
    <property type="molecule type" value="Genomic_DNA"/>
</dbReference>
<evidence type="ECO:0000256" key="3">
    <source>
        <dbReference type="ARBA" id="ARBA00023163"/>
    </source>
</evidence>
<dbReference type="InterPro" id="IPR036390">
    <property type="entry name" value="WH_DNA-bd_sf"/>
</dbReference>
<dbReference type="PANTHER" id="PTHR24567:SF74">
    <property type="entry name" value="HTH-TYPE TRANSCRIPTIONAL REGULATOR ARCR"/>
    <property type="match status" value="1"/>
</dbReference>
<organism evidence="6 7">
    <name type="scientific">Paraprevotella xylaniphila YIT 11841</name>
    <dbReference type="NCBI Taxonomy" id="762982"/>
    <lineage>
        <taxon>Bacteria</taxon>
        <taxon>Pseudomonadati</taxon>
        <taxon>Bacteroidota</taxon>
        <taxon>Bacteroidia</taxon>
        <taxon>Bacteroidales</taxon>
        <taxon>Prevotellaceae</taxon>
        <taxon>Paraprevotella</taxon>
    </lineage>
</organism>
<dbReference type="SMART" id="SM00100">
    <property type="entry name" value="cNMP"/>
    <property type="match status" value="1"/>
</dbReference>
<comment type="caution">
    <text evidence="6">The sequence shown here is derived from an EMBL/GenBank/DDBJ whole genome shotgun (WGS) entry which is preliminary data.</text>
</comment>
<dbReference type="HOGENOM" id="CLU_075053_0_3_10"/>
<dbReference type="AlphaFoldDB" id="F3QQ34"/>
<dbReference type="Pfam" id="PF00027">
    <property type="entry name" value="cNMP_binding"/>
    <property type="match status" value="1"/>
</dbReference>
<keyword evidence="2" id="KW-0238">DNA-binding</keyword>
<dbReference type="InterPro" id="IPR018490">
    <property type="entry name" value="cNMP-bd_dom_sf"/>
</dbReference>
<evidence type="ECO:0000313" key="6">
    <source>
        <dbReference type="EMBL" id="EGG57325.1"/>
    </source>
</evidence>
<keyword evidence="7" id="KW-1185">Reference proteome</keyword>
<protein>
    <submittedName>
        <fullName evidence="6">Cyclic nucleotide-binding domain protein</fullName>
    </submittedName>
</protein>
<dbReference type="InterPro" id="IPR036388">
    <property type="entry name" value="WH-like_DNA-bd_sf"/>
</dbReference>
<name>F3QQ34_9BACT</name>
<dbReference type="GO" id="GO:0003700">
    <property type="term" value="F:DNA-binding transcription factor activity"/>
    <property type="evidence" value="ECO:0007669"/>
    <property type="project" value="TreeGrafter"/>
</dbReference>
<dbReference type="OrthoDB" id="9127033at2"/>
<dbReference type="Gene3D" id="2.60.120.10">
    <property type="entry name" value="Jelly Rolls"/>
    <property type="match status" value="1"/>
</dbReference>
<dbReference type="PANTHER" id="PTHR24567">
    <property type="entry name" value="CRP FAMILY TRANSCRIPTIONAL REGULATORY PROTEIN"/>
    <property type="match status" value="1"/>
</dbReference>
<dbReference type="Proteomes" id="UP000005546">
    <property type="component" value="Unassembled WGS sequence"/>
</dbReference>
<reference evidence="6 7" key="1">
    <citation type="submission" date="2011-02" db="EMBL/GenBank/DDBJ databases">
        <authorList>
            <person name="Weinstock G."/>
            <person name="Sodergren E."/>
            <person name="Clifton S."/>
            <person name="Fulton L."/>
            <person name="Fulton B."/>
            <person name="Courtney L."/>
            <person name="Fronick C."/>
            <person name="Harrison M."/>
            <person name="Strong C."/>
            <person name="Farmer C."/>
            <person name="Delahaunty K."/>
            <person name="Markovic C."/>
            <person name="Hall O."/>
            <person name="Minx P."/>
            <person name="Tomlinson C."/>
            <person name="Mitreva M."/>
            <person name="Hou S."/>
            <person name="Chen J."/>
            <person name="Wollam A."/>
            <person name="Pepin K.H."/>
            <person name="Johnson M."/>
            <person name="Bhonagiri V."/>
            <person name="Zhang X."/>
            <person name="Suruliraj S."/>
            <person name="Warren W."/>
            <person name="Chinwalla A."/>
            <person name="Mardis E.R."/>
            <person name="Wilson R.K."/>
        </authorList>
    </citation>
    <scope>NUCLEOTIDE SEQUENCE [LARGE SCALE GENOMIC DNA]</scope>
    <source>
        <strain evidence="6 7">YIT 11841</strain>
    </source>
</reference>
<dbReference type="GO" id="GO:0005829">
    <property type="term" value="C:cytosol"/>
    <property type="evidence" value="ECO:0007669"/>
    <property type="project" value="TreeGrafter"/>
</dbReference>
<dbReference type="CDD" id="cd00038">
    <property type="entry name" value="CAP_ED"/>
    <property type="match status" value="1"/>
</dbReference>
<dbReference type="STRING" id="762982.HMPREF9442_00271"/>
<evidence type="ECO:0000256" key="1">
    <source>
        <dbReference type="ARBA" id="ARBA00023015"/>
    </source>
</evidence>
<keyword evidence="3" id="KW-0804">Transcription</keyword>
<dbReference type="SUPFAM" id="SSF51206">
    <property type="entry name" value="cAMP-binding domain-like"/>
    <property type="match status" value="1"/>
</dbReference>